<keyword evidence="2" id="KW-0812">Transmembrane</keyword>
<dbReference type="RefSeq" id="WP_127978693.1">
    <property type="nucleotide sequence ID" value="NZ_JBBJUN010000001.1"/>
</dbReference>
<dbReference type="AlphaFoldDB" id="A0A437UM35"/>
<organism evidence="3 4">
    <name type="scientific">Enterococcus avium</name>
    <name type="common">Streptococcus avium</name>
    <dbReference type="NCBI Taxonomy" id="33945"/>
    <lineage>
        <taxon>Bacteria</taxon>
        <taxon>Bacillati</taxon>
        <taxon>Bacillota</taxon>
        <taxon>Bacilli</taxon>
        <taxon>Lactobacillales</taxon>
        <taxon>Enterococcaceae</taxon>
        <taxon>Enterococcus</taxon>
    </lineage>
</organism>
<dbReference type="EMBL" id="RYZS01000001">
    <property type="protein sequence ID" value="RVU94673.1"/>
    <property type="molecule type" value="Genomic_DNA"/>
</dbReference>
<keyword evidence="2" id="KW-0472">Membrane</keyword>
<feature type="transmembrane region" description="Helical" evidence="2">
    <location>
        <begin position="47"/>
        <end position="68"/>
    </location>
</feature>
<evidence type="ECO:0000256" key="2">
    <source>
        <dbReference type="SAM" id="Phobius"/>
    </source>
</evidence>
<dbReference type="Proteomes" id="UP000288388">
    <property type="component" value="Unassembled WGS sequence"/>
</dbReference>
<evidence type="ECO:0000313" key="4">
    <source>
        <dbReference type="Proteomes" id="UP000288388"/>
    </source>
</evidence>
<proteinExistence type="predicted"/>
<comment type="caution">
    <text evidence="3">The sequence shown here is derived from an EMBL/GenBank/DDBJ whole genome shotgun (WGS) entry which is preliminary data.</text>
</comment>
<name>A0A437UM35_ENTAV</name>
<reference evidence="3 4" key="1">
    <citation type="submission" date="2018-12" db="EMBL/GenBank/DDBJ databases">
        <title>A novel vanA-carrying plasmid in a clinical isolate of Enterococcus avium.</title>
        <authorList>
            <person name="Bernasconi O.J."/>
            <person name="Luzzaro F."/>
            <person name="Endimiani A."/>
        </authorList>
    </citation>
    <scope>NUCLEOTIDE SEQUENCE [LARGE SCALE GENOMIC DNA]</scope>
    <source>
        <strain evidence="3 4">LC0559/18</strain>
    </source>
</reference>
<gene>
    <name evidence="3" type="ORF">EK398_07310</name>
</gene>
<accession>A0A437UM35</accession>
<keyword evidence="2" id="KW-1133">Transmembrane helix</keyword>
<evidence type="ECO:0000313" key="3">
    <source>
        <dbReference type="EMBL" id="RVU94673.1"/>
    </source>
</evidence>
<evidence type="ECO:0000256" key="1">
    <source>
        <dbReference type="SAM" id="MobiDB-lite"/>
    </source>
</evidence>
<protein>
    <submittedName>
        <fullName evidence="3">Uncharacterized protein</fullName>
    </submittedName>
</protein>
<feature type="region of interest" description="Disordered" evidence="1">
    <location>
        <begin position="219"/>
        <end position="239"/>
    </location>
</feature>
<sequence>MISEKQKLAIVALAVLLVGEVIAVISIGLIYFNRAFFGEHINIIRTFVNASTAFFGCFFSFLAALLMFQYLKYRENQKEVRKTTRLFTKLKKEYQNNYSALVELGGEIANGSTELAKLLKESQKVRDLFVLGVYRLDFIMYDTYYHDTDWQLIREVDRNSESYLELFELSHQIEYLCQAIVENKINSEESLRQLLVLITQKIGTLQQHQLEIELKERPMETDSETDYAAEPVGVEMVQD</sequence>